<dbReference type="Pfam" id="PF26526">
    <property type="entry name" value="DUF8175"/>
    <property type="match status" value="1"/>
</dbReference>
<dbReference type="InterPro" id="IPR058488">
    <property type="entry name" value="DUF8175"/>
</dbReference>
<feature type="domain" description="DUF8175" evidence="2">
    <location>
        <begin position="69"/>
        <end position="262"/>
    </location>
</feature>
<protein>
    <recommendedName>
        <fullName evidence="2">DUF8175 domain-containing protein</fullName>
    </recommendedName>
</protein>
<keyword evidence="1" id="KW-1133">Transmembrane helix</keyword>
<reference evidence="3 4" key="1">
    <citation type="submission" date="2014-09" db="EMBL/GenBank/DDBJ databases">
        <title>Genome sequence of Sinomonas sp. MUSC 117.</title>
        <authorList>
            <person name="Lee L.-H."/>
        </authorList>
    </citation>
    <scope>NUCLEOTIDE SEQUENCE [LARGE SCALE GENOMIC DNA]</scope>
    <source>
        <strain evidence="3 4">MUSC 117</strain>
    </source>
</reference>
<accession>A0A0B2AIS9</accession>
<evidence type="ECO:0000313" key="3">
    <source>
        <dbReference type="EMBL" id="KHL01751.1"/>
    </source>
</evidence>
<evidence type="ECO:0000256" key="1">
    <source>
        <dbReference type="SAM" id="Phobius"/>
    </source>
</evidence>
<organism evidence="3 4">
    <name type="scientific">Sinomonas humi</name>
    <dbReference type="NCBI Taxonomy" id="1338436"/>
    <lineage>
        <taxon>Bacteria</taxon>
        <taxon>Bacillati</taxon>
        <taxon>Actinomycetota</taxon>
        <taxon>Actinomycetes</taxon>
        <taxon>Micrococcales</taxon>
        <taxon>Micrococcaceae</taxon>
        <taxon>Sinomonas</taxon>
    </lineage>
</organism>
<feature type="transmembrane region" description="Helical" evidence="1">
    <location>
        <begin position="30"/>
        <end position="49"/>
    </location>
</feature>
<gene>
    <name evidence="3" type="ORF">LK10_14850</name>
</gene>
<comment type="caution">
    <text evidence="3">The sequence shown here is derived from an EMBL/GenBank/DDBJ whole genome shotgun (WGS) entry which is preliminary data.</text>
</comment>
<dbReference type="AlphaFoldDB" id="A0A0B2AIS9"/>
<dbReference type="RefSeq" id="WP_043125216.1">
    <property type="nucleotide sequence ID" value="NZ_JTDL01000139.1"/>
</dbReference>
<name>A0A0B2AIS9_9MICC</name>
<keyword evidence="4" id="KW-1185">Reference proteome</keyword>
<keyword evidence="1" id="KW-0472">Membrane</keyword>
<dbReference type="EMBL" id="JTDL01000139">
    <property type="protein sequence ID" value="KHL01751.1"/>
    <property type="molecule type" value="Genomic_DNA"/>
</dbReference>
<evidence type="ECO:0000313" key="4">
    <source>
        <dbReference type="Proteomes" id="UP000030982"/>
    </source>
</evidence>
<sequence>MGLKSFSRSQYDAVAHPEKMDGGQLSRTRWALVVLGVVLVAGAVILAVLTNQPQGQKGAGPAPVPTISYSPSADDTTGAGRCLDNTPKDITTTAPPVQQWVVKGWAAVPVVKGAGPCGKPVGGVDTGFAKTATGALVASLTWGSELQEGRPNAGTADAIRAVVVPGADRDSILARVSRIRSGAEAPAQDPAGVVRIVGYKVNLDGDTARVDFQLKIQTSGGVQDGLIPTRLQWLDGDWKMVPTSGNDLARAVPLNGATGFVPFIAGGTS</sequence>
<evidence type="ECO:0000259" key="2">
    <source>
        <dbReference type="Pfam" id="PF26526"/>
    </source>
</evidence>
<dbReference type="Proteomes" id="UP000030982">
    <property type="component" value="Unassembled WGS sequence"/>
</dbReference>
<proteinExistence type="predicted"/>
<dbReference type="OrthoDB" id="4428031at2"/>
<keyword evidence="1" id="KW-0812">Transmembrane</keyword>